<evidence type="ECO:0000256" key="6">
    <source>
        <dbReference type="SAM" id="Phobius"/>
    </source>
</evidence>
<dbReference type="Gene3D" id="2.60.40.10">
    <property type="entry name" value="Immunoglobulins"/>
    <property type="match status" value="4"/>
</dbReference>
<feature type="compositionally biased region" description="Polar residues" evidence="5">
    <location>
        <begin position="1086"/>
        <end position="1105"/>
    </location>
</feature>
<dbReference type="InterPro" id="IPR001965">
    <property type="entry name" value="Znf_PHD"/>
</dbReference>
<proteinExistence type="predicted"/>
<feature type="chain" id="PRO_5035794210" evidence="7">
    <location>
        <begin position="28"/>
        <end position="1347"/>
    </location>
</feature>
<name>A0A8S3QZW4_MYTED</name>
<feature type="region of interest" description="Disordered" evidence="5">
    <location>
        <begin position="220"/>
        <end position="243"/>
    </location>
</feature>
<organism evidence="10 11">
    <name type="scientific">Mytilus edulis</name>
    <name type="common">Blue mussel</name>
    <dbReference type="NCBI Taxonomy" id="6550"/>
    <lineage>
        <taxon>Eukaryota</taxon>
        <taxon>Metazoa</taxon>
        <taxon>Spiralia</taxon>
        <taxon>Lophotrochozoa</taxon>
        <taxon>Mollusca</taxon>
        <taxon>Bivalvia</taxon>
        <taxon>Autobranchia</taxon>
        <taxon>Pteriomorphia</taxon>
        <taxon>Mytilida</taxon>
        <taxon>Mytiloidea</taxon>
        <taxon>Mytilidae</taxon>
        <taxon>Mytilinae</taxon>
        <taxon>Mytilus</taxon>
    </lineage>
</organism>
<feature type="region of interest" description="Disordered" evidence="5">
    <location>
        <begin position="1074"/>
        <end position="1105"/>
    </location>
</feature>
<keyword evidence="3" id="KW-0862">Zinc</keyword>
<dbReference type="InterPro" id="IPR019787">
    <property type="entry name" value="Znf_PHD-finger"/>
</dbReference>
<dbReference type="SUPFAM" id="SSF48726">
    <property type="entry name" value="Immunoglobulin"/>
    <property type="match status" value="3"/>
</dbReference>
<evidence type="ECO:0000256" key="2">
    <source>
        <dbReference type="ARBA" id="ARBA00022771"/>
    </source>
</evidence>
<dbReference type="GO" id="GO:0061343">
    <property type="term" value="P:cell adhesion involved in heart morphogenesis"/>
    <property type="evidence" value="ECO:0007669"/>
    <property type="project" value="TreeGrafter"/>
</dbReference>
<dbReference type="InterPro" id="IPR013083">
    <property type="entry name" value="Znf_RING/FYVE/PHD"/>
</dbReference>
<evidence type="ECO:0000259" key="9">
    <source>
        <dbReference type="PROSITE" id="PS50835"/>
    </source>
</evidence>
<dbReference type="Gene3D" id="3.30.40.10">
    <property type="entry name" value="Zinc/RING finger domain, C3HC4 (zinc finger)"/>
    <property type="match status" value="1"/>
</dbReference>
<dbReference type="InterPro" id="IPR003599">
    <property type="entry name" value="Ig_sub"/>
</dbReference>
<dbReference type="SUPFAM" id="SSF57903">
    <property type="entry name" value="FYVE/PHD zinc finger"/>
    <property type="match status" value="1"/>
</dbReference>
<dbReference type="EMBL" id="CAJPWZ010000743">
    <property type="protein sequence ID" value="CAG2200358.1"/>
    <property type="molecule type" value="Genomic_DNA"/>
</dbReference>
<dbReference type="InterPro" id="IPR019786">
    <property type="entry name" value="Zinc_finger_PHD-type_CS"/>
</dbReference>
<keyword evidence="2 4" id="KW-0863">Zinc-finger</keyword>
<feature type="compositionally biased region" description="Polar residues" evidence="5">
    <location>
        <begin position="229"/>
        <end position="243"/>
    </location>
</feature>
<dbReference type="InterPro" id="IPR011011">
    <property type="entry name" value="Znf_FYVE_PHD"/>
</dbReference>
<reference evidence="10" key="1">
    <citation type="submission" date="2021-03" db="EMBL/GenBank/DDBJ databases">
        <authorList>
            <person name="Bekaert M."/>
        </authorList>
    </citation>
    <scope>NUCLEOTIDE SEQUENCE</scope>
</reference>
<dbReference type="PANTHER" id="PTHR33395">
    <property type="entry name" value="TRANSCRIPTASE, PUTATIVE-RELATED-RELATED"/>
    <property type="match status" value="1"/>
</dbReference>
<evidence type="ECO:0000313" key="10">
    <source>
        <dbReference type="EMBL" id="CAG2200358.1"/>
    </source>
</evidence>
<dbReference type="SMART" id="SM00249">
    <property type="entry name" value="PHD"/>
    <property type="match status" value="1"/>
</dbReference>
<keyword evidence="1" id="KW-0479">Metal-binding</keyword>
<dbReference type="PROSITE" id="PS50016">
    <property type="entry name" value="ZF_PHD_2"/>
    <property type="match status" value="1"/>
</dbReference>
<sequence>MNPNVNKVKSLQILLLYIIWQNIIINSQQDQLCINLNCNNVPYKDCQNLSFVTHRDLSNGLNVFYWLRHVKHRRLSKSINGLETSGHRFILLLMSGIEQNPGPRHPKFPCGICKKACKLQSIACDECDQWLHKICIGMSTTEFSRLGNSSDTWKCPNCAAPNNSSIIYSTPQLDENNTNEQMINQSEHPSLIHSESDISFPSTSSITNTTRSSVNTEHDSTFDILPESNGITTSSPIKPKSKTFNRANNTKCLRILNINFQSLRKKGKLLELLIIDTDPDIILGTETWLDDTISSSEILSNDLDYNIQRRDRPTDRHGGVLIAAKKHLQLHNVYKNINWEQLAINGKQYPSKVNQTFLDIVADINLEQIVDFPTRKEKTLDLILTSHPSFKQRCKPIPAIGNSDHDIVLLDTSIKAQKPKPVKRKIQLWKRTNIDEIQNEVRLFAETFNQTTFTNIENMWKYFKENIMKIIDQKVPTKMTTTKFTHPWINTTIKRLIRRKNKAHKKSRKTKKKRDRDRYKYLQQQTQMEIRKAYKEYMNDIISLSYTEKPKRFWSFLKSKGQDSVGVAPLKNKEGFLKSDSQRPPTNLKIVDISENNIIYGKEGVLLNLKCTVKNGIPAATLIWSKEGLTVSNGSSDTLLYQLTPTRFDHMQSITCSAFSDLLTAPLSQTINLDIQSLNTNSLLSFMFTTDRPQLKIIRSKNEPIIEGESVKLCCFSTSNPPVHYMAWYQNHYEVHLWNHHPSSKFEGLNTEICLAINPAYRNSTGNYACFAENTIAKSNSVTVINVLYPPDVKLTGTISEQSIILHCIPNGKPENYIFYDWQHKSEFNENIRDINGTPEGQLIIQTHQSRKANEVDGIYVCRVSNGVSNLEGKFNQEGQTLIKSHASPVFVSENKPIQVGKFGRGVEIKVTIYDKLYNSTVLIRNNGTTLKVKPTIENITTHDTFYGVNVRVTGIQYIFQLYLTSTNNFTNYTVEACNDVGCNYFYVQVISPDFSKKPQKHYNSGWKIVGILFGGILIISICLNIYCLLKRKSLSRMAPEIPIEMQYDEIGNINDNQASILALSNSVQEAVTSVDGPSVEETDSHSTPLEHNGSSDNSVQSLSTSLLSGDGYEHPYQSIDLADIEIHPYRTRCDNILVNTTLFVDKGDTVVLNCTSLCTNGTSWEVPRRSIAMQNETEVVAYSNGLHINPNLKTTNIAIYSDSTRDTCHLQIVNFSKTNDGIYQCSFWSGSLNIQKYNVFIKNAPDVKVTFTQSEQSIILYCIPNGKPDSYTFYEWEHRSEFNEYIRRINGTPDGKLIIKKSQIRKANEDDGIFVCTVSNGVSNLKGRFHQEGQVFVASSGKSVEN</sequence>
<keyword evidence="6" id="KW-0812">Transmembrane</keyword>
<feature type="domain" description="Ig-like" evidence="9">
    <location>
        <begin position="791"/>
        <end position="876"/>
    </location>
</feature>
<evidence type="ECO:0000313" key="11">
    <source>
        <dbReference type="Proteomes" id="UP000683360"/>
    </source>
</evidence>
<dbReference type="InterPro" id="IPR036691">
    <property type="entry name" value="Endo/exonu/phosph_ase_sf"/>
</dbReference>
<feature type="domain" description="PHD-type" evidence="8">
    <location>
        <begin position="107"/>
        <end position="161"/>
    </location>
</feature>
<dbReference type="SMART" id="SM00409">
    <property type="entry name" value="IG"/>
    <property type="match status" value="4"/>
</dbReference>
<gene>
    <name evidence="10" type="ORF">MEDL_15030</name>
</gene>
<keyword evidence="11" id="KW-1185">Reference proteome</keyword>
<evidence type="ECO:0000256" key="4">
    <source>
        <dbReference type="PROSITE-ProRule" id="PRU00146"/>
    </source>
</evidence>
<dbReference type="Gene3D" id="3.60.10.10">
    <property type="entry name" value="Endonuclease/exonuclease/phosphatase"/>
    <property type="match status" value="1"/>
</dbReference>
<feature type="domain" description="Ig-like" evidence="9">
    <location>
        <begin position="693"/>
        <end position="783"/>
    </location>
</feature>
<dbReference type="GO" id="GO:0031012">
    <property type="term" value="C:extracellular matrix"/>
    <property type="evidence" value="ECO:0007669"/>
    <property type="project" value="TreeGrafter"/>
</dbReference>
<dbReference type="OrthoDB" id="10027367at2759"/>
<evidence type="ECO:0000256" key="3">
    <source>
        <dbReference type="ARBA" id="ARBA00022833"/>
    </source>
</evidence>
<dbReference type="GO" id="GO:0007508">
    <property type="term" value="P:larval heart development"/>
    <property type="evidence" value="ECO:0007669"/>
    <property type="project" value="TreeGrafter"/>
</dbReference>
<comment type="caution">
    <text evidence="10">The sequence shown here is derived from an EMBL/GenBank/DDBJ whole genome shotgun (WGS) entry which is preliminary data.</text>
</comment>
<dbReference type="PROSITE" id="PS01359">
    <property type="entry name" value="ZF_PHD_1"/>
    <property type="match status" value="1"/>
</dbReference>
<protein>
    <submittedName>
        <fullName evidence="10">Uncharacterized protein</fullName>
    </submittedName>
</protein>
<dbReference type="SUPFAM" id="SSF56219">
    <property type="entry name" value="DNase I-like"/>
    <property type="match status" value="1"/>
</dbReference>
<evidence type="ECO:0000256" key="1">
    <source>
        <dbReference type="ARBA" id="ARBA00022723"/>
    </source>
</evidence>
<dbReference type="Proteomes" id="UP000683360">
    <property type="component" value="Unassembled WGS sequence"/>
</dbReference>
<feature type="domain" description="Ig-like" evidence="9">
    <location>
        <begin position="1246"/>
        <end position="1322"/>
    </location>
</feature>
<evidence type="ECO:0000259" key="8">
    <source>
        <dbReference type="PROSITE" id="PS50016"/>
    </source>
</evidence>
<dbReference type="PROSITE" id="PS50835">
    <property type="entry name" value="IG_LIKE"/>
    <property type="match status" value="4"/>
</dbReference>
<evidence type="ECO:0000256" key="5">
    <source>
        <dbReference type="SAM" id="MobiDB-lite"/>
    </source>
</evidence>
<keyword evidence="6" id="KW-1133">Transmembrane helix</keyword>
<feature type="domain" description="Ig-like" evidence="9">
    <location>
        <begin position="585"/>
        <end position="672"/>
    </location>
</feature>
<feature type="region of interest" description="Disordered" evidence="5">
    <location>
        <begin position="499"/>
        <end position="518"/>
    </location>
</feature>
<dbReference type="GO" id="GO:0008270">
    <property type="term" value="F:zinc ion binding"/>
    <property type="evidence" value="ECO:0007669"/>
    <property type="project" value="UniProtKB-KW"/>
</dbReference>
<dbReference type="InterPro" id="IPR007110">
    <property type="entry name" value="Ig-like_dom"/>
</dbReference>
<keyword evidence="7" id="KW-0732">Signal</keyword>
<feature type="transmembrane region" description="Helical" evidence="6">
    <location>
        <begin position="1006"/>
        <end position="1030"/>
    </location>
</feature>
<feature type="signal peptide" evidence="7">
    <location>
        <begin position="1"/>
        <end position="27"/>
    </location>
</feature>
<feature type="compositionally biased region" description="Basic residues" evidence="5">
    <location>
        <begin position="499"/>
        <end position="515"/>
    </location>
</feature>
<accession>A0A8S3QZW4</accession>
<keyword evidence="6" id="KW-0472">Membrane</keyword>
<dbReference type="PANTHER" id="PTHR33395:SF22">
    <property type="entry name" value="REVERSE TRANSCRIPTASE DOMAIN-CONTAINING PROTEIN"/>
    <property type="match status" value="1"/>
</dbReference>
<dbReference type="InterPro" id="IPR013783">
    <property type="entry name" value="Ig-like_fold"/>
</dbReference>
<dbReference type="InterPro" id="IPR036179">
    <property type="entry name" value="Ig-like_dom_sf"/>
</dbReference>
<evidence type="ECO:0000256" key="7">
    <source>
        <dbReference type="SAM" id="SignalP"/>
    </source>
</evidence>